<accession>A0A2W1BQN6</accession>
<dbReference type="PRINTS" id="PR01797">
    <property type="entry name" value="SAPOSIN"/>
</dbReference>
<evidence type="ECO:0008006" key="11">
    <source>
        <dbReference type="Google" id="ProtNLM"/>
    </source>
</evidence>
<dbReference type="GO" id="GO:0005764">
    <property type="term" value="C:lysosome"/>
    <property type="evidence" value="ECO:0007669"/>
    <property type="project" value="InterPro"/>
</dbReference>
<dbReference type="GO" id="GO:0006665">
    <property type="term" value="P:sphingolipid metabolic process"/>
    <property type="evidence" value="ECO:0007669"/>
    <property type="project" value="InterPro"/>
</dbReference>
<keyword evidence="3 6" id="KW-0732">Signal</keyword>
<dbReference type="EMBL" id="KZ149975">
    <property type="protein sequence ID" value="PZC75954.1"/>
    <property type="molecule type" value="Genomic_DNA"/>
</dbReference>
<evidence type="ECO:0000256" key="3">
    <source>
        <dbReference type="ARBA" id="ARBA00022729"/>
    </source>
</evidence>
<dbReference type="PROSITE" id="PS50015">
    <property type="entry name" value="SAP_B"/>
    <property type="match status" value="1"/>
</dbReference>
<keyword evidence="10" id="KW-1185">Reference proteome</keyword>
<reference evidence="9 10" key="1">
    <citation type="journal article" date="2017" name="BMC Biol.">
        <title>Genomic innovations, transcriptional plasticity and gene loss underlying the evolution and divergence of two highly polyphagous and invasive Helicoverpa pest species.</title>
        <authorList>
            <person name="Pearce S.L."/>
            <person name="Clarke D.F."/>
            <person name="East P.D."/>
            <person name="Elfekih S."/>
            <person name="Gordon K.H."/>
            <person name="Jermiin L.S."/>
            <person name="McGaughran A."/>
            <person name="Oakeshott J.G."/>
            <person name="Papanikolaou A."/>
            <person name="Perera O.P."/>
            <person name="Rane R.V."/>
            <person name="Richards S."/>
            <person name="Tay W.T."/>
            <person name="Walsh T.K."/>
            <person name="Anderson A."/>
            <person name="Anderson C.J."/>
            <person name="Asgari S."/>
            <person name="Board P.G."/>
            <person name="Bretschneider A."/>
            <person name="Campbell P.M."/>
            <person name="Chertemps T."/>
            <person name="Christeller J.T."/>
            <person name="Coppin C.W."/>
            <person name="Downes S.J."/>
            <person name="Duan G."/>
            <person name="Farnsworth C.A."/>
            <person name="Good R.T."/>
            <person name="Han L.B."/>
            <person name="Han Y.C."/>
            <person name="Hatje K."/>
            <person name="Horne I."/>
            <person name="Huang Y.P."/>
            <person name="Hughes D.S."/>
            <person name="Jacquin-Joly E."/>
            <person name="James W."/>
            <person name="Jhangiani S."/>
            <person name="Kollmar M."/>
            <person name="Kuwar S.S."/>
            <person name="Li S."/>
            <person name="Liu N.Y."/>
            <person name="Maibeche M.T."/>
            <person name="Miller J.R."/>
            <person name="Montagne N."/>
            <person name="Perry T."/>
            <person name="Qu J."/>
            <person name="Song S.V."/>
            <person name="Sutton G.G."/>
            <person name="Vogel H."/>
            <person name="Walenz B.P."/>
            <person name="Xu W."/>
            <person name="Zhang H.J."/>
            <person name="Zou Z."/>
            <person name="Batterham P."/>
            <person name="Edwards O.R."/>
            <person name="Feyereisen R."/>
            <person name="Gibbs R.A."/>
            <person name="Heckel D.G."/>
            <person name="McGrath A."/>
            <person name="Robin C."/>
            <person name="Scherer S.E."/>
            <person name="Worley K.C."/>
            <person name="Wu Y.D."/>
        </authorList>
    </citation>
    <scope>NUCLEOTIDE SEQUENCE [LARGE SCALE GENOMIC DNA]</scope>
    <source>
        <strain evidence="9">Harm_GR_Male_#8</strain>
        <tissue evidence="9">Whole organism</tissue>
    </source>
</reference>
<evidence type="ECO:0000256" key="4">
    <source>
        <dbReference type="ARBA" id="ARBA00023157"/>
    </source>
</evidence>
<dbReference type="InterPro" id="IPR003119">
    <property type="entry name" value="SAP_A"/>
</dbReference>
<dbReference type="InterPro" id="IPR008139">
    <property type="entry name" value="SaposinB_dom"/>
</dbReference>
<feature type="signal peptide" evidence="6">
    <location>
        <begin position="1"/>
        <end position="21"/>
    </location>
</feature>
<evidence type="ECO:0000256" key="2">
    <source>
        <dbReference type="ARBA" id="ARBA00022525"/>
    </source>
</evidence>
<dbReference type="Pfam" id="PF02199">
    <property type="entry name" value="SapA"/>
    <property type="match status" value="1"/>
</dbReference>
<evidence type="ECO:0000313" key="10">
    <source>
        <dbReference type="Proteomes" id="UP000249218"/>
    </source>
</evidence>
<comment type="subcellular location">
    <subcellularLocation>
        <location evidence="1">Secreted</location>
    </subcellularLocation>
</comment>
<dbReference type="OrthoDB" id="69496at2759"/>
<dbReference type="Proteomes" id="UP000249218">
    <property type="component" value="Unassembled WGS sequence"/>
</dbReference>
<feature type="domain" description="Saposin B-type" evidence="7">
    <location>
        <begin position="82"/>
        <end position="146"/>
    </location>
</feature>
<proteinExistence type="predicted"/>
<sequence length="166" mass="18666">MTNTYVVCLIALFCCTDLSFARQVPKECAKGPSVWCQSLKRGADCGAVGHCTSTVWEKQTQRVSNNEVSTKFIRLFRQLKDVRELINEDYLASRISSECKDVPYPAISKICKENTAHLEQYMNHVLQSETSPETMCELIGMCNNDKLDNAMAMHSRKTDSVTSADL</sequence>
<evidence type="ECO:0000256" key="5">
    <source>
        <dbReference type="ARBA" id="ARBA00023180"/>
    </source>
</evidence>
<keyword evidence="2" id="KW-0964">Secreted</keyword>
<dbReference type="PROSITE" id="PS51110">
    <property type="entry name" value="SAP_A"/>
    <property type="match status" value="1"/>
</dbReference>
<dbReference type="AlphaFoldDB" id="A0A2W1BQN6"/>
<protein>
    <recommendedName>
        <fullName evidence="11">Saposin B-type domain-containing protein</fullName>
    </recommendedName>
</protein>
<dbReference type="SUPFAM" id="SSF47862">
    <property type="entry name" value="Saposin"/>
    <property type="match status" value="1"/>
</dbReference>
<evidence type="ECO:0000256" key="1">
    <source>
        <dbReference type="ARBA" id="ARBA00004613"/>
    </source>
</evidence>
<dbReference type="SMART" id="SM00162">
    <property type="entry name" value="SAPA"/>
    <property type="match status" value="1"/>
</dbReference>
<evidence type="ECO:0000313" key="9">
    <source>
        <dbReference type="EMBL" id="PZC75954.1"/>
    </source>
</evidence>
<dbReference type="GO" id="GO:0016020">
    <property type="term" value="C:membrane"/>
    <property type="evidence" value="ECO:0007669"/>
    <property type="project" value="GOC"/>
</dbReference>
<feature type="domain" description="Saposin A-type" evidence="8">
    <location>
        <begin position="21"/>
        <end position="61"/>
    </location>
</feature>
<name>A0A2W1BQN6_HELAM</name>
<keyword evidence="5" id="KW-0325">Glycoprotein</keyword>
<evidence type="ECO:0000256" key="6">
    <source>
        <dbReference type="SAM" id="SignalP"/>
    </source>
</evidence>
<evidence type="ECO:0000259" key="8">
    <source>
        <dbReference type="PROSITE" id="PS51110"/>
    </source>
</evidence>
<organism evidence="9 10">
    <name type="scientific">Helicoverpa armigera</name>
    <name type="common">Cotton bollworm</name>
    <name type="synonym">Heliothis armigera</name>
    <dbReference type="NCBI Taxonomy" id="29058"/>
    <lineage>
        <taxon>Eukaryota</taxon>
        <taxon>Metazoa</taxon>
        <taxon>Ecdysozoa</taxon>
        <taxon>Arthropoda</taxon>
        <taxon>Hexapoda</taxon>
        <taxon>Insecta</taxon>
        <taxon>Pterygota</taxon>
        <taxon>Neoptera</taxon>
        <taxon>Endopterygota</taxon>
        <taxon>Lepidoptera</taxon>
        <taxon>Glossata</taxon>
        <taxon>Ditrysia</taxon>
        <taxon>Noctuoidea</taxon>
        <taxon>Noctuidae</taxon>
        <taxon>Heliothinae</taxon>
        <taxon>Helicoverpa</taxon>
    </lineage>
</organism>
<feature type="chain" id="PRO_5016070312" description="Saposin B-type domain-containing protein" evidence="6">
    <location>
        <begin position="22"/>
        <end position="166"/>
    </location>
</feature>
<evidence type="ECO:0000259" key="7">
    <source>
        <dbReference type="PROSITE" id="PS50015"/>
    </source>
</evidence>
<keyword evidence="4" id="KW-1015">Disulfide bond</keyword>
<dbReference type="GO" id="GO:0005576">
    <property type="term" value="C:extracellular region"/>
    <property type="evidence" value="ECO:0007669"/>
    <property type="project" value="UniProtKB-SubCell"/>
</dbReference>
<dbReference type="InterPro" id="IPR008373">
    <property type="entry name" value="Saposin"/>
</dbReference>
<gene>
    <name evidence="9" type="primary">HaOG205295</name>
    <name evidence="9" type="ORF">B5X24_HaOG205295</name>
</gene>
<dbReference type="InterPro" id="IPR011001">
    <property type="entry name" value="Saposin-like"/>
</dbReference>
<dbReference type="Gene3D" id="1.10.225.10">
    <property type="entry name" value="Saposin-like"/>
    <property type="match status" value="1"/>
</dbReference>